<keyword evidence="11" id="KW-1185">Reference proteome</keyword>
<evidence type="ECO:0000313" key="11">
    <source>
        <dbReference type="Proteomes" id="UP000253153"/>
    </source>
</evidence>
<feature type="transmembrane region" description="Helical" evidence="7">
    <location>
        <begin position="1385"/>
        <end position="1406"/>
    </location>
</feature>
<keyword evidence="4" id="KW-0677">Repeat</keyword>
<dbReference type="Pfam" id="PF24883">
    <property type="entry name" value="NPHP3_N"/>
    <property type="match status" value="1"/>
</dbReference>
<dbReference type="EMBL" id="QKXC01000108">
    <property type="protein sequence ID" value="RBR20073.1"/>
    <property type="molecule type" value="Genomic_DNA"/>
</dbReference>
<dbReference type="Pfam" id="PF25053">
    <property type="entry name" value="DUF7791"/>
    <property type="match status" value="1"/>
</dbReference>
<evidence type="ECO:0000256" key="1">
    <source>
        <dbReference type="ARBA" id="ARBA00004141"/>
    </source>
</evidence>
<organism evidence="10 11">
    <name type="scientific">Fusarium coffeatum</name>
    <dbReference type="NCBI Taxonomy" id="231269"/>
    <lineage>
        <taxon>Eukaryota</taxon>
        <taxon>Fungi</taxon>
        <taxon>Dikarya</taxon>
        <taxon>Ascomycota</taxon>
        <taxon>Pezizomycotina</taxon>
        <taxon>Sordariomycetes</taxon>
        <taxon>Hypocreomycetidae</taxon>
        <taxon>Hypocreales</taxon>
        <taxon>Nectriaceae</taxon>
        <taxon>Fusarium</taxon>
        <taxon>Fusarium incarnatum-equiseti species complex</taxon>
    </lineage>
</organism>
<feature type="transmembrane region" description="Helical" evidence="7">
    <location>
        <begin position="1290"/>
        <end position="1310"/>
    </location>
</feature>
<dbReference type="OrthoDB" id="5086500at2759"/>
<dbReference type="Gene3D" id="3.40.50.300">
    <property type="entry name" value="P-loop containing nucleotide triphosphate hydrolases"/>
    <property type="match status" value="1"/>
</dbReference>
<evidence type="ECO:0000256" key="5">
    <source>
        <dbReference type="ARBA" id="ARBA00022989"/>
    </source>
</evidence>
<evidence type="ECO:0000256" key="4">
    <source>
        <dbReference type="ARBA" id="ARBA00022737"/>
    </source>
</evidence>
<evidence type="ECO:0000256" key="6">
    <source>
        <dbReference type="ARBA" id="ARBA00023136"/>
    </source>
</evidence>
<dbReference type="InterPro" id="IPR027417">
    <property type="entry name" value="P-loop_NTPase"/>
</dbReference>
<dbReference type="GO" id="GO:0016020">
    <property type="term" value="C:membrane"/>
    <property type="evidence" value="ECO:0007669"/>
    <property type="project" value="UniProtKB-SubCell"/>
</dbReference>
<dbReference type="Pfam" id="PF13520">
    <property type="entry name" value="AA_permease_2"/>
    <property type="match status" value="1"/>
</dbReference>
<feature type="domain" description="DUF7791" evidence="9">
    <location>
        <begin position="556"/>
        <end position="719"/>
    </location>
</feature>
<feature type="transmembrane region" description="Helical" evidence="7">
    <location>
        <begin position="1081"/>
        <end position="1102"/>
    </location>
</feature>
<comment type="caution">
    <text evidence="10">The sequence shown here is derived from an EMBL/GenBank/DDBJ whole genome shotgun (WGS) entry which is preliminary data.</text>
</comment>
<protein>
    <recommendedName>
        <fullName evidence="12">NACHT domain-containing protein</fullName>
    </recommendedName>
</protein>
<feature type="domain" description="Nephrocystin 3-like N-terminal" evidence="8">
    <location>
        <begin position="281"/>
        <end position="442"/>
    </location>
</feature>
<sequence>MATGLEALGAASAVVQLISFSTSVISKAIDVYQGRPLSDSSVEEYAKELQNAVAQVELCCQGANMQQSAHERKITEIAEKCRKSAQKLLKELKSLSTHQSGKARNAFSSALIARYRQNTLRDLEEILRKQKEGLETHLLAYICTQTQAVALIQRNEFQILSNHAQHLVRQIAEGNTNLESRVQAEHGETRALLAKEVKDTGEQVTSEVATASQRTRFLDSLKSDNMNQRYNDITDSEDATYRRIFAAYDEACDDMSEPFETKTESLSDDHHLGSIDKGLDQLASWLQTSDSLFWISGKPGSGKSTFMKTIVNSKSAKMFLERWDPRAEIISHFLWKIGSKPQNSVKGLLCTLSYQILLRHKGLLNSIPNFQDLVLSKSSYHDWSLGEAKSLLLHLLNSSDKYYCIFIDGLDEINDEEGSEAILNIVSKLAEQQHVKVCVSSRPEHQLELGLMALHASNIKMELFTACDMQLYAEKELEPLKASGLIQDTDFTQLVSMLVKKASGVFLWLCIVTRSVKEGAKNGDSSSELSSRLEQLPGQLEDLYNDMWNRLNHNVPIYKETAASIFRCVIEARRLPYIKYNDGAVLLRSGPPTIVAIGYAVVPDFATEFAQSATEPVALDPLPSCKKMEEMIKIRSAGLLEVERSEVPLGKYNPTIWELENAHWVAKFDRKIRFIHRTAYDFFVSTEAGKAILKHSKSTSVDLQLKMLESYLCLAQLLSTRCPCFVRDISLMFQILRAVKIFDPDSTKKAQYEQHISPIMARIEKAYSYGYVKNDHTTGNWYSSLLGLTAQWETFDGFTVSHARKIAPSTAVEDVWRGVWSRNFPPTEDGLISSMRLIKETLPFSSNWHHDYSYTLNVYQRRAPIIWRHTPFTRLLVEGLSLITWIDAVSKFGKKPISETALSNFLDLLLNAASTVTNWDSYMIVVKSIYRTESSGQGAIQDVSTPQLRKNRSFISVLGMSLAITAVPYGVGGPLISTIYGGGQLSLFVGVLVVVFLQGAVALSLGELASRYPTSSGVYYWSYRLTENKSYQHAIAYFTGWVWLIGNWTIALSVNFGFASIIVATVTMYRPDWTATANETLYIFFGICLLIFLLCAVADKALPLVDTAAAIWSVVTTVAILIALACTANEGRHSVTYGLGHFEPSISGWGNFSFFIGLLPPAYALSAIGLIMSMTEECANPEIEVPRAITMCIPIGGVSMLAFVLPICFTLPPLEDVLAAPYGQALPFIIDTVTGSKPLSLALLVMVLLVTLFCSMSITTTASRCTWALSRDGMLPGSNIWSRTVFNQPVYALALVTVIEIALGCINLGSTSAFTAFVSVGVVALALAYLIPIALSLAFGRTEVSKAKWYLGKTGTVANSISVLWILFQLILFSMPSALPVTAETMNYASVVLVGFLFLCGVWYLVWGKRTFTEPKVEAEWMMN</sequence>
<dbReference type="Proteomes" id="UP000253153">
    <property type="component" value="Unassembled WGS sequence"/>
</dbReference>
<proteinExistence type="predicted"/>
<feature type="transmembrane region" description="Helical" evidence="7">
    <location>
        <begin position="1241"/>
        <end position="1269"/>
    </location>
</feature>
<evidence type="ECO:0000256" key="3">
    <source>
        <dbReference type="ARBA" id="ARBA00022692"/>
    </source>
</evidence>
<evidence type="ECO:0000256" key="2">
    <source>
        <dbReference type="ARBA" id="ARBA00022448"/>
    </source>
</evidence>
<feature type="transmembrane region" description="Helical" evidence="7">
    <location>
        <begin position="985"/>
        <end position="1005"/>
    </location>
</feature>
<keyword evidence="6 7" id="KW-0472">Membrane</keyword>
<evidence type="ECO:0000259" key="9">
    <source>
        <dbReference type="Pfam" id="PF25053"/>
    </source>
</evidence>
<evidence type="ECO:0000259" key="8">
    <source>
        <dbReference type="Pfam" id="PF24883"/>
    </source>
</evidence>
<dbReference type="RefSeq" id="XP_031016382.1">
    <property type="nucleotide sequence ID" value="XM_031159499.1"/>
</dbReference>
<dbReference type="PANTHER" id="PTHR45649">
    <property type="entry name" value="AMINO-ACID PERMEASE BAT1"/>
    <property type="match status" value="1"/>
</dbReference>
<feature type="transmembrane region" description="Helical" evidence="7">
    <location>
        <begin position="1316"/>
        <end position="1340"/>
    </location>
</feature>
<evidence type="ECO:0000256" key="7">
    <source>
        <dbReference type="SAM" id="Phobius"/>
    </source>
</evidence>
<keyword evidence="2" id="KW-0813">Transport</keyword>
<dbReference type="InterPro" id="IPR056693">
    <property type="entry name" value="DUF7791"/>
</dbReference>
<dbReference type="Gene3D" id="1.20.1740.10">
    <property type="entry name" value="Amino acid/polyamine transporter I"/>
    <property type="match status" value="1"/>
</dbReference>
<dbReference type="InterPro" id="IPR056884">
    <property type="entry name" value="NPHP3-like_N"/>
</dbReference>
<gene>
    <name evidence="10" type="ORF">FIESC28_05352</name>
</gene>
<dbReference type="GO" id="GO:0022857">
    <property type="term" value="F:transmembrane transporter activity"/>
    <property type="evidence" value="ECO:0007669"/>
    <property type="project" value="InterPro"/>
</dbReference>
<feature type="transmembrane region" description="Helical" evidence="7">
    <location>
        <begin position="1048"/>
        <end position="1069"/>
    </location>
</feature>
<comment type="subcellular location">
    <subcellularLocation>
        <location evidence="1">Membrane</location>
        <topology evidence="1">Multi-pass membrane protein</topology>
    </subcellularLocation>
</comment>
<evidence type="ECO:0000313" key="10">
    <source>
        <dbReference type="EMBL" id="RBR20073.1"/>
    </source>
</evidence>
<dbReference type="GeneID" id="41994795"/>
<feature type="transmembrane region" description="Helical" evidence="7">
    <location>
        <begin position="1108"/>
        <end position="1128"/>
    </location>
</feature>
<feature type="transmembrane region" description="Helical" evidence="7">
    <location>
        <begin position="1149"/>
        <end position="1172"/>
    </location>
</feature>
<dbReference type="PANTHER" id="PTHR45649:SF28">
    <property type="entry name" value="TRANSPORTER, PUTATIVE (EUROFUNG)-RELATED"/>
    <property type="match status" value="1"/>
</dbReference>
<keyword evidence="3 7" id="KW-0812">Transmembrane</keyword>
<dbReference type="InterPro" id="IPR002293">
    <property type="entry name" value="AA/rel_permease1"/>
</dbReference>
<evidence type="ECO:0008006" key="12">
    <source>
        <dbReference type="Google" id="ProtNLM"/>
    </source>
</evidence>
<dbReference type="SUPFAM" id="SSF52540">
    <property type="entry name" value="P-loop containing nucleoside triphosphate hydrolases"/>
    <property type="match status" value="1"/>
</dbReference>
<reference evidence="10 11" key="1">
    <citation type="submission" date="2018-06" db="EMBL/GenBank/DDBJ databases">
        <title>Fusarium incarnatum-equiseti species complex species 28.</title>
        <authorList>
            <person name="Gardiner D.M."/>
        </authorList>
    </citation>
    <scope>NUCLEOTIDE SEQUENCE [LARGE SCALE GENOMIC DNA]</scope>
    <source>
        <strain evidence="10 11">FIESC_28</strain>
    </source>
</reference>
<keyword evidence="5 7" id="KW-1133">Transmembrane helix</keyword>
<accession>A0A366RSK7</accession>
<feature type="transmembrane region" description="Helical" evidence="7">
    <location>
        <begin position="1361"/>
        <end position="1379"/>
    </location>
</feature>
<name>A0A366RSK7_9HYPO</name>